<keyword evidence="20" id="KW-1185">Reference proteome</keyword>
<evidence type="ECO:0000313" key="20">
    <source>
        <dbReference type="Proteomes" id="UP001470230"/>
    </source>
</evidence>
<dbReference type="Gene3D" id="3.30.710.10">
    <property type="entry name" value="Potassium Channel Kv1.1, Chain A"/>
    <property type="match status" value="1"/>
</dbReference>
<comment type="subcellular location">
    <subcellularLocation>
        <location evidence="1">Cell membrane</location>
        <topology evidence="1">Single-pass type I membrane protein</topology>
    </subcellularLocation>
</comment>
<keyword evidence="4" id="KW-0808">Transferase</keyword>
<evidence type="ECO:0000256" key="15">
    <source>
        <dbReference type="ARBA" id="ARBA00023180"/>
    </source>
</evidence>
<evidence type="ECO:0000256" key="4">
    <source>
        <dbReference type="ARBA" id="ARBA00022679"/>
    </source>
</evidence>
<dbReference type="Proteomes" id="UP001470230">
    <property type="component" value="Unassembled WGS sequence"/>
</dbReference>
<dbReference type="InterPro" id="IPR011333">
    <property type="entry name" value="SKP1/BTB/POZ_sf"/>
</dbReference>
<keyword evidence="11" id="KW-0472">Membrane</keyword>
<evidence type="ECO:0000256" key="13">
    <source>
        <dbReference type="ARBA" id="ARBA00023157"/>
    </source>
</evidence>
<evidence type="ECO:0000259" key="18">
    <source>
        <dbReference type="Pfam" id="PF12810"/>
    </source>
</evidence>
<dbReference type="EC" id="2.7.10.1" evidence="2"/>
<keyword evidence="5" id="KW-0812">Transmembrane</keyword>
<evidence type="ECO:0000256" key="14">
    <source>
        <dbReference type="ARBA" id="ARBA00023170"/>
    </source>
</evidence>
<proteinExistence type="predicted"/>
<evidence type="ECO:0000256" key="3">
    <source>
        <dbReference type="ARBA" id="ARBA00022475"/>
    </source>
</evidence>
<evidence type="ECO:0000256" key="11">
    <source>
        <dbReference type="ARBA" id="ARBA00023136"/>
    </source>
</evidence>
<keyword evidence="10" id="KW-1133">Transmembrane helix</keyword>
<keyword evidence="3" id="KW-1003">Cell membrane</keyword>
<feature type="domain" description="ALK/LTK-like glycine-rich" evidence="18">
    <location>
        <begin position="503"/>
        <end position="757"/>
    </location>
</feature>
<keyword evidence="14" id="KW-0675">Receptor</keyword>
<keyword evidence="13" id="KW-1015">Disulfide bond</keyword>
<gene>
    <name evidence="19" type="ORF">M9Y10_023740</name>
</gene>
<protein>
    <recommendedName>
        <fullName evidence="2">receptor protein-tyrosine kinase</fullName>
        <ecNumber evidence="2">2.7.10.1</ecNumber>
    </recommendedName>
</protein>
<dbReference type="Pfam" id="PF12810">
    <property type="entry name" value="ALK_LTK_GRD"/>
    <property type="match status" value="1"/>
</dbReference>
<keyword evidence="15" id="KW-0325">Glycoprotein</keyword>
<evidence type="ECO:0000256" key="16">
    <source>
        <dbReference type="SAM" id="Coils"/>
    </source>
</evidence>
<dbReference type="EMBL" id="JAPFFF010000003">
    <property type="protein sequence ID" value="KAK8895294.1"/>
    <property type="molecule type" value="Genomic_DNA"/>
</dbReference>
<keyword evidence="7" id="KW-0547">Nucleotide-binding</keyword>
<name>A0ABR2KW01_9EUKA</name>
<evidence type="ECO:0000256" key="2">
    <source>
        <dbReference type="ARBA" id="ARBA00011902"/>
    </source>
</evidence>
<sequence>MEDFEISVPESKPEDDLLIIYKGREEREGQIFEPIEEIRTSKEEFLRKLRYFKQKSNEINYLHEIFIHDVYPIKIFKDFINTIKTGKLSINDSNYSDFYKLSCKYEYQELQQQIDQFSKTRPDLLRIVTQYCNEEIDYAKEAKISQNLDICLRNPHLAKYPIEKLNRILNSPERRLNDYRLLYEFVKKIIKERKNKGNNDDLSIFVSSLDYLEMSNEELDDFLNDDTFSSIFGIRNSREKIKMMNEERKRNEMRITKLEENIEKLEKKITDEKSKIEDFVQQKIDEIHVNFLKEKDEIVSKHQQENQKLRDLVEKQAKKIIENEERIQRIEETQEKVISQKIDEIQKNFSRQQEEILKKYQQEKQKIKDIESQSKKIIEYESRIRALEEATRKITGSISIGVKKTGAICGCISIKDDFSKLDKSKSRYLISKNNSNTIEMSEYNNSQPIKSLQQEFKFTTPAGTYFVHAILVDNYGKSRRLVSDPATTKGYNITFEYTEHVQSVNLSRGLYKLEVWGAEGGETSEYSVKPGRGGYSCGTLKLAKETTLYVYVGGKGNGSSGGWNGGGSARSPGAGGGGSTDISLYGEVGSQNWNSKDHLYSRIIVAGAGGGAGHNDYQDWVAGCGGGKNGEDGKGYSGIKGGMQTGCGSDPNVSIDQGFGVGGSNRKHSHNSGGGGGWYGGCAFDSQDFYWGRSGAGGSGYVYNSSTAKNYPSGCLLDSSFYLSDSKTIAGNTEFPNVDGSGQERGHCGNGSAKITRI</sequence>
<evidence type="ECO:0000256" key="9">
    <source>
        <dbReference type="ARBA" id="ARBA00022840"/>
    </source>
</evidence>
<keyword evidence="6" id="KW-0732">Signal</keyword>
<organism evidence="19 20">
    <name type="scientific">Tritrichomonas musculus</name>
    <dbReference type="NCBI Taxonomy" id="1915356"/>
    <lineage>
        <taxon>Eukaryota</taxon>
        <taxon>Metamonada</taxon>
        <taxon>Parabasalia</taxon>
        <taxon>Tritrichomonadida</taxon>
        <taxon>Tritrichomonadidae</taxon>
        <taxon>Tritrichomonas</taxon>
    </lineage>
</organism>
<evidence type="ECO:0000256" key="1">
    <source>
        <dbReference type="ARBA" id="ARBA00004251"/>
    </source>
</evidence>
<accession>A0ABR2KW01</accession>
<evidence type="ECO:0000256" key="5">
    <source>
        <dbReference type="ARBA" id="ARBA00022692"/>
    </source>
</evidence>
<keyword evidence="9" id="KW-0067">ATP-binding</keyword>
<reference evidence="19 20" key="1">
    <citation type="submission" date="2024-04" db="EMBL/GenBank/DDBJ databases">
        <title>Tritrichomonas musculus Genome.</title>
        <authorList>
            <person name="Alves-Ferreira E."/>
            <person name="Grigg M."/>
            <person name="Lorenzi H."/>
            <person name="Galac M."/>
        </authorList>
    </citation>
    <scope>NUCLEOTIDE SEQUENCE [LARGE SCALE GENOMIC DNA]</scope>
    <source>
        <strain evidence="19 20">EAF2021</strain>
    </source>
</reference>
<evidence type="ECO:0000256" key="10">
    <source>
        <dbReference type="ARBA" id="ARBA00022989"/>
    </source>
</evidence>
<comment type="caution">
    <text evidence="19">The sequence shown here is derived from an EMBL/GenBank/DDBJ whole genome shotgun (WGS) entry which is preliminary data.</text>
</comment>
<keyword evidence="12" id="KW-0829">Tyrosine-protein kinase</keyword>
<feature type="region of interest" description="Disordered" evidence="17">
    <location>
        <begin position="735"/>
        <end position="758"/>
    </location>
</feature>
<dbReference type="InterPro" id="IPR055163">
    <property type="entry name" value="ALK/LTK-like_GRD"/>
</dbReference>
<evidence type="ECO:0000256" key="12">
    <source>
        <dbReference type="ARBA" id="ARBA00023137"/>
    </source>
</evidence>
<evidence type="ECO:0000256" key="6">
    <source>
        <dbReference type="ARBA" id="ARBA00022729"/>
    </source>
</evidence>
<evidence type="ECO:0000256" key="7">
    <source>
        <dbReference type="ARBA" id="ARBA00022741"/>
    </source>
</evidence>
<feature type="coiled-coil region" evidence="16">
    <location>
        <begin position="234"/>
        <end position="390"/>
    </location>
</feature>
<evidence type="ECO:0000256" key="17">
    <source>
        <dbReference type="SAM" id="MobiDB-lite"/>
    </source>
</evidence>
<evidence type="ECO:0000256" key="8">
    <source>
        <dbReference type="ARBA" id="ARBA00022777"/>
    </source>
</evidence>
<evidence type="ECO:0000313" key="19">
    <source>
        <dbReference type="EMBL" id="KAK8895294.1"/>
    </source>
</evidence>
<keyword evidence="16" id="KW-0175">Coiled coil</keyword>
<keyword evidence="8" id="KW-0418">Kinase</keyword>